<proteinExistence type="predicted"/>
<dbReference type="Proteomes" id="UP000478493">
    <property type="component" value="Unassembled WGS sequence"/>
</dbReference>
<comment type="caution">
    <text evidence="2">The sequence shown here is derived from an EMBL/GenBank/DDBJ whole genome shotgun (WGS) entry which is preliminary data.</text>
</comment>
<dbReference type="InterPro" id="IPR017853">
    <property type="entry name" value="GH"/>
</dbReference>
<dbReference type="SUPFAM" id="SSF51445">
    <property type="entry name" value="(Trans)glycosidases"/>
    <property type="match status" value="1"/>
</dbReference>
<evidence type="ECO:0000256" key="1">
    <source>
        <dbReference type="SAM" id="SignalP"/>
    </source>
</evidence>
<dbReference type="Gene3D" id="3.20.20.80">
    <property type="entry name" value="Glycosidases"/>
    <property type="match status" value="1"/>
</dbReference>
<feature type="signal peptide" evidence="1">
    <location>
        <begin position="1"/>
        <end position="28"/>
    </location>
</feature>
<protein>
    <submittedName>
        <fullName evidence="2">DUF4971 domain-containing protein</fullName>
    </submittedName>
</protein>
<reference evidence="2 3" key="1">
    <citation type="journal article" date="2019" name="Nat. Med.">
        <title>A library of human gut bacterial isolates paired with longitudinal multiomics data enables mechanistic microbiome research.</title>
        <authorList>
            <person name="Poyet M."/>
            <person name="Groussin M."/>
            <person name="Gibbons S.M."/>
            <person name="Avila-Pacheco J."/>
            <person name="Jiang X."/>
            <person name="Kearney S.M."/>
            <person name="Perrotta A.R."/>
            <person name="Berdy B."/>
            <person name="Zhao S."/>
            <person name="Lieberman T.D."/>
            <person name="Swanson P.K."/>
            <person name="Smith M."/>
            <person name="Roesemann S."/>
            <person name="Alexander J.E."/>
            <person name="Rich S.A."/>
            <person name="Livny J."/>
            <person name="Vlamakis H."/>
            <person name="Clish C."/>
            <person name="Bullock K."/>
            <person name="Deik A."/>
            <person name="Scott J."/>
            <person name="Pierce K.A."/>
            <person name="Xavier R.J."/>
            <person name="Alm E.J."/>
        </authorList>
    </citation>
    <scope>NUCLEOTIDE SEQUENCE [LARGE SCALE GENOMIC DNA]</scope>
    <source>
        <strain evidence="2 3">BIOML-A41</strain>
    </source>
</reference>
<accession>A0A5M5MA74</accession>
<sequence>MEKHSHKLRNLFSFISLIALSMLVLSCADDNKEDLTGLITSFKVKVNNEVLEGNIDEDACQISFQGIKNLNAITDVEYQLKEEASIYPDPKIRLAQWQTEERFIVTVGGAKQVYTVIMHILSEPDPDPEPETDATIYPEQYYGKVIKDFFLDLKGNLGGVGSDKAANDFFVLDGMNGVRIPVLGSSDRPTHPSAGVVDDSEGYYAKLINSINRAKKARGNNEFIIFASKKLNAKESFPDWVKDSNGVIPEQYAIMLADFLSYMKEKNIIIDVLGIDNEENFNEGKITPKKHIQIVDKLKALAIEKGFKMPLIAGPDRYQPMGDVDNCWMKQFVAENRGDCLDIYGMHYYPKHREIFDALKFELSLIGDRPFWATEPHWDAKDGENDMLDYAETAICTLWDQTDLGMDGFMWWSYKRTGDLRGNLMRIISVPIKDARPIVMDDHDGRDTKEKYKLQTRAFRKGNTISVYVINMCNKDDIATAKAYQDYVFGLKTGMIDGEVEYMQWTDDTPVEGVQGNAQKIDDSNFSLTLPVRSITYFQFYLQ</sequence>
<dbReference type="AlphaFoldDB" id="A0A5M5MA74"/>
<keyword evidence="1" id="KW-0732">Signal</keyword>
<feature type="chain" id="PRO_5030133580" evidence="1">
    <location>
        <begin position="29"/>
        <end position="543"/>
    </location>
</feature>
<organism evidence="2 3">
    <name type="scientific">Bacteroides ovatus</name>
    <dbReference type="NCBI Taxonomy" id="28116"/>
    <lineage>
        <taxon>Bacteria</taxon>
        <taxon>Pseudomonadati</taxon>
        <taxon>Bacteroidota</taxon>
        <taxon>Bacteroidia</taxon>
        <taxon>Bacteroidales</taxon>
        <taxon>Bacteroidaceae</taxon>
        <taxon>Bacteroides</taxon>
    </lineage>
</organism>
<gene>
    <name evidence="2" type="ORF">F3B85_07625</name>
</gene>
<evidence type="ECO:0000313" key="2">
    <source>
        <dbReference type="EMBL" id="KAA4539847.1"/>
    </source>
</evidence>
<name>A0A5M5MA74_BACOV</name>
<dbReference type="EMBL" id="VWGP01000004">
    <property type="protein sequence ID" value="KAA4539847.1"/>
    <property type="molecule type" value="Genomic_DNA"/>
</dbReference>
<dbReference type="PROSITE" id="PS51257">
    <property type="entry name" value="PROKAR_LIPOPROTEIN"/>
    <property type="match status" value="1"/>
</dbReference>
<dbReference type="RefSeq" id="WP_004303660.1">
    <property type="nucleotide sequence ID" value="NZ_CABKQC010000002.1"/>
</dbReference>
<evidence type="ECO:0000313" key="3">
    <source>
        <dbReference type="Proteomes" id="UP000478493"/>
    </source>
</evidence>